<dbReference type="Proteomes" id="UP001652680">
    <property type="component" value="Unassembled WGS sequence"/>
</dbReference>
<keyword evidence="1" id="KW-0472">Membrane</keyword>
<dbReference type="EnsemblMetazoa" id="XM_017132917.1">
    <property type="protein sequence ID" value="XP_016988406.1"/>
    <property type="gene ID" value="LOC108050986"/>
</dbReference>
<accession>A0A6P4FTE2</accession>
<dbReference type="RefSeq" id="XP_016988406.1">
    <property type="nucleotide sequence ID" value="XM_017132917.1"/>
</dbReference>
<proteinExistence type="predicted"/>
<keyword evidence="1" id="KW-0812">Transmembrane</keyword>
<reference evidence="4" key="2">
    <citation type="submission" date="2025-04" db="UniProtKB">
        <authorList>
            <consortium name="RefSeq"/>
        </authorList>
    </citation>
    <scope>IDENTIFICATION</scope>
</reference>
<evidence type="ECO:0000256" key="1">
    <source>
        <dbReference type="SAM" id="Phobius"/>
    </source>
</evidence>
<name>A0A6P4FTE2_DRORH</name>
<organism evidence="4">
    <name type="scientific">Drosophila rhopaloa</name>
    <name type="common">Fruit fly</name>
    <dbReference type="NCBI Taxonomy" id="1041015"/>
    <lineage>
        <taxon>Eukaryota</taxon>
        <taxon>Metazoa</taxon>
        <taxon>Ecdysozoa</taxon>
        <taxon>Arthropoda</taxon>
        <taxon>Hexapoda</taxon>
        <taxon>Insecta</taxon>
        <taxon>Pterygota</taxon>
        <taxon>Neoptera</taxon>
        <taxon>Endopterygota</taxon>
        <taxon>Diptera</taxon>
        <taxon>Brachycera</taxon>
        <taxon>Muscomorpha</taxon>
        <taxon>Ephydroidea</taxon>
        <taxon>Drosophilidae</taxon>
        <taxon>Drosophila</taxon>
        <taxon>Sophophora</taxon>
    </lineage>
</organism>
<dbReference type="GeneID" id="108050986"/>
<dbReference type="AlphaFoldDB" id="A0A6P4FTE2"/>
<sequence>MSWLSISAQLAINSGELQFESKPVSVEGCDYEFERPLVTPANATISMAESESLGFAQQLYHVSFMLYCAMGAIVSVTTAHLAGFIFGRNKAEDVDIDLLSPCIRGFQKASYFSVKLDENTLKRFNEKS</sequence>
<dbReference type="OrthoDB" id="6132759at2759"/>
<reference evidence="2" key="3">
    <citation type="submission" date="2025-05" db="UniProtKB">
        <authorList>
            <consortium name="EnsemblMetazoa"/>
        </authorList>
    </citation>
    <scope>IDENTIFICATION</scope>
</reference>
<protein>
    <submittedName>
        <fullName evidence="4">Uncharacterized protein LOC108050986</fullName>
    </submittedName>
</protein>
<evidence type="ECO:0000313" key="2">
    <source>
        <dbReference type="EnsemblMetazoa" id="XP_016988406.1"/>
    </source>
</evidence>
<evidence type="ECO:0000313" key="4">
    <source>
        <dbReference type="RefSeq" id="XP_016988406.1"/>
    </source>
</evidence>
<keyword evidence="1" id="KW-1133">Transmembrane helix</keyword>
<gene>
    <name evidence="4" type="primary">LOC108050986</name>
    <name evidence="2" type="synonym">108050986</name>
</gene>
<reference evidence="3" key="1">
    <citation type="journal article" date="2021" name="Elife">
        <title>Highly contiguous assemblies of 101 drosophilid genomes.</title>
        <authorList>
            <person name="Kim B.Y."/>
            <person name="Wang J.R."/>
            <person name="Miller D.E."/>
            <person name="Barmina O."/>
            <person name="Delaney E."/>
            <person name="Thompson A."/>
            <person name="Comeault A.A."/>
            <person name="Peede D."/>
            <person name="D'Agostino E.R."/>
            <person name="Pelaez J."/>
            <person name="Aguilar J.M."/>
            <person name="Haji D."/>
            <person name="Matsunaga T."/>
            <person name="Armstrong E.E."/>
            <person name="Zych M."/>
            <person name="Ogawa Y."/>
            <person name="Stamenkovic-Radak M."/>
            <person name="Jelic M."/>
            <person name="Veselinovic M.S."/>
            <person name="Tanaskovic M."/>
            <person name="Eric P."/>
            <person name="Gao J.J."/>
            <person name="Katoh T.K."/>
            <person name="Toda M.J."/>
            <person name="Watabe H."/>
            <person name="Watada M."/>
            <person name="Davis J.S."/>
            <person name="Moyle L.C."/>
            <person name="Manoli G."/>
            <person name="Bertolini E."/>
            <person name="Kostal V."/>
            <person name="Hawley R.S."/>
            <person name="Takahashi A."/>
            <person name="Jones C.D."/>
            <person name="Price D.K."/>
            <person name="Whiteman N."/>
            <person name="Kopp A."/>
            <person name="Matute D.R."/>
            <person name="Petrov D.A."/>
        </authorList>
    </citation>
    <scope>NUCLEOTIDE SEQUENCE [LARGE SCALE GENOMIC DNA]</scope>
</reference>
<feature type="transmembrane region" description="Helical" evidence="1">
    <location>
        <begin position="64"/>
        <end position="86"/>
    </location>
</feature>
<evidence type="ECO:0000313" key="3">
    <source>
        <dbReference type="Proteomes" id="UP001652680"/>
    </source>
</evidence>
<keyword evidence="3" id="KW-1185">Reference proteome</keyword>